<evidence type="ECO:0000259" key="8">
    <source>
        <dbReference type="Pfam" id="PF08245"/>
    </source>
</evidence>
<dbReference type="NCBIfam" id="TIGR01499">
    <property type="entry name" value="folC"/>
    <property type="match status" value="1"/>
</dbReference>
<evidence type="ECO:0000256" key="4">
    <source>
        <dbReference type="ARBA" id="ARBA00022741"/>
    </source>
</evidence>
<comment type="similarity">
    <text evidence="1">Belongs to the folylpolyglutamate synthase family.</text>
</comment>
<dbReference type="InterPro" id="IPR013221">
    <property type="entry name" value="Mur_ligase_cen"/>
</dbReference>
<organism evidence="9 10">
    <name type="scientific">Ophiocordyceps australis</name>
    <dbReference type="NCBI Taxonomy" id="1399860"/>
    <lineage>
        <taxon>Eukaryota</taxon>
        <taxon>Fungi</taxon>
        <taxon>Dikarya</taxon>
        <taxon>Ascomycota</taxon>
        <taxon>Pezizomycotina</taxon>
        <taxon>Sordariomycetes</taxon>
        <taxon>Hypocreomycetidae</taxon>
        <taxon>Hypocreales</taxon>
        <taxon>Ophiocordycipitaceae</taxon>
        <taxon>Ophiocordyceps</taxon>
    </lineage>
</organism>
<evidence type="ECO:0000313" key="9">
    <source>
        <dbReference type="EMBL" id="PHH73942.1"/>
    </source>
</evidence>
<proteinExistence type="inferred from homology"/>
<keyword evidence="3" id="KW-0479">Metal-binding</keyword>
<sequence>MPHPQDVRRVLGRIRSAMPPAKRTQEVHRDIRLGLDRIKRILPKTQSWKGVHVAGTNGKGSICALLAAMMRRSGISHGVYLSPAIPEPHNAVLANGRYVHPHAFQDACDGVRASFKRRTMAYRMIHGEDPGDLSPFETETAAAFRLFESMHVKYGIVEVGMGGATDATNAMVQKSITIISRIDLDHQEYLGKTIEEIAAVKAGIMRKTVPCIVDASNQASVLQILKQHAAKLGIKIHLSSKAVHLLPGYKDKYSLLQDYERNNFYCAVLAFRILFPNLSLDPIKTMSGRASLPGRTESLDVSAFSHGLRTKPILADGAHNMLGVQALDNYVTNKLRVDQEPVTWILSFSSSETKPFPEMIKALIRPQDKVAFVEFAPLFNDPSPTPAEFGCQEAEAIVKDESQVYQGDPYLTPALQWALQTAGEGPIVVTGSLYLIRELLRLEGVVSNLKIGTRPAGVNQIWKYQQISKIRDLTPEEERDFKRARRHWLSSPMNPNKKAVVDRLMTSEMKSHQASMAFHKRQVDAYSAAIESMERDLAAGINIDSPGTDEAVCDAQQESDKGEVTKEKQKANIGETDWKKQRTMEQTESTKKKKKTAAAVVTGGQNKTVGNETSTPSSPLCTRIEEFKKLRDQHAAAYEKEVVEIRRSHKSCTTHPMSHEALFGCSEERGEELKSMADKYRLDFETTPREPQPLLSDEALPRLRSYKFDAEKEPHPEDMGAIEAAWAFGEGRNKKQTEKSKVPTVMKTHKDGSVQPKRNRYEELFRGKR</sequence>
<dbReference type="InterPro" id="IPR036615">
    <property type="entry name" value="Mur_ligase_C_dom_sf"/>
</dbReference>
<evidence type="ECO:0000256" key="3">
    <source>
        <dbReference type="ARBA" id="ARBA00022723"/>
    </source>
</evidence>
<dbReference type="SUPFAM" id="SSF53244">
    <property type="entry name" value="MurD-like peptide ligases, peptide-binding domain"/>
    <property type="match status" value="1"/>
</dbReference>
<evidence type="ECO:0000256" key="6">
    <source>
        <dbReference type="ARBA" id="ARBA00022842"/>
    </source>
</evidence>
<evidence type="ECO:0000256" key="1">
    <source>
        <dbReference type="ARBA" id="ARBA00008276"/>
    </source>
</evidence>
<comment type="caution">
    <text evidence="9">The sequence shown here is derived from an EMBL/GenBank/DDBJ whole genome shotgun (WGS) entry which is preliminary data.</text>
</comment>
<dbReference type="Gene3D" id="3.90.190.20">
    <property type="entry name" value="Mur ligase, C-terminal domain"/>
    <property type="match status" value="1"/>
</dbReference>
<dbReference type="GO" id="GO:0005829">
    <property type="term" value="C:cytosol"/>
    <property type="evidence" value="ECO:0007669"/>
    <property type="project" value="TreeGrafter"/>
</dbReference>
<dbReference type="EMBL" id="NJEU01000466">
    <property type="protein sequence ID" value="PHH73942.1"/>
    <property type="molecule type" value="Genomic_DNA"/>
</dbReference>
<dbReference type="PANTHER" id="PTHR11136">
    <property type="entry name" value="FOLYLPOLYGLUTAMATE SYNTHASE-RELATED"/>
    <property type="match status" value="1"/>
</dbReference>
<feature type="region of interest" description="Disordered" evidence="7">
    <location>
        <begin position="578"/>
        <end position="600"/>
    </location>
</feature>
<evidence type="ECO:0000256" key="2">
    <source>
        <dbReference type="ARBA" id="ARBA00022598"/>
    </source>
</evidence>
<protein>
    <recommendedName>
        <fullName evidence="8">Mur ligase central domain-containing protein</fullName>
    </recommendedName>
</protein>
<gene>
    <name evidence="9" type="ORF">CDD82_5185</name>
</gene>
<keyword evidence="2" id="KW-0436">Ligase</keyword>
<evidence type="ECO:0000256" key="7">
    <source>
        <dbReference type="SAM" id="MobiDB-lite"/>
    </source>
</evidence>
<dbReference type="GO" id="GO:0005739">
    <property type="term" value="C:mitochondrion"/>
    <property type="evidence" value="ECO:0007669"/>
    <property type="project" value="TreeGrafter"/>
</dbReference>
<dbReference type="Pfam" id="PF08245">
    <property type="entry name" value="Mur_ligase_M"/>
    <property type="match status" value="1"/>
</dbReference>
<reference evidence="9 10" key="1">
    <citation type="submission" date="2017-06" db="EMBL/GenBank/DDBJ databases">
        <title>Ant-infecting Ophiocordyceps genomes reveal a high diversity of potential behavioral manipulation genes and a possible major role for enterotoxins.</title>
        <authorList>
            <person name="De Bekker C."/>
            <person name="Evans H.C."/>
            <person name="Brachmann A."/>
            <person name="Hughes D.P."/>
        </authorList>
    </citation>
    <scope>NUCLEOTIDE SEQUENCE [LARGE SCALE GENOMIC DNA]</scope>
    <source>
        <strain evidence="9 10">1348a</strain>
    </source>
</reference>
<dbReference type="GO" id="GO:0005524">
    <property type="term" value="F:ATP binding"/>
    <property type="evidence" value="ECO:0007669"/>
    <property type="project" value="UniProtKB-KW"/>
</dbReference>
<dbReference type="GO" id="GO:0008841">
    <property type="term" value="F:dihydrofolate synthase activity"/>
    <property type="evidence" value="ECO:0007669"/>
    <property type="project" value="TreeGrafter"/>
</dbReference>
<name>A0A2C5Z2P3_9HYPO</name>
<dbReference type="GO" id="GO:0004326">
    <property type="term" value="F:tetrahydrofolylpolyglutamate synthase activity"/>
    <property type="evidence" value="ECO:0007669"/>
    <property type="project" value="InterPro"/>
</dbReference>
<accession>A0A2C5Z2P3</accession>
<feature type="compositionally biased region" description="Basic and acidic residues" evidence="7">
    <location>
        <begin position="759"/>
        <end position="769"/>
    </location>
</feature>
<dbReference type="SUPFAM" id="SSF53623">
    <property type="entry name" value="MurD-like peptide ligases, catalytic domain"/>
    <property type="match status" value="1"/>
</dbReference>
<keyword evidence="5" id="KW-0067">ATP-binding</keyword>
<evidence type="ECO:0000256" key="5">
    <source>
        <dbReference type="ARBA" id="ARBA00022840"/>
    </source>
</evidence>
<dbReference type="InterPro" id="IPR036565">
    <property type="entry name" value="Mur-like_cat_sf"/>
</dbReference>
<dbReference type="GO" id="GO:0046872">
    <property type="term" value="F:metal ion binding"/>
    <property type="evidence" value="ECO:0007669"/>
    <property type="project" value="UniProtKB-KW"/>
</dbReference>
<evidence type="ECO:0000313" key="10">
    <source>
        <dbReference type="Proteomes" id="UP000224854"/>
    </source>
</evidence>
<dbReference type="OrthoDB" id="5212574at2759"/>
<keyword evidence="10" id="KW-1185">Reference proteome</keyword>
<feature type="domain" description="Mur ligase central" evidence="8">
    <location>
        <begin position="137"/>
        <end position="236"/>
    </location>
</feature>
<keyword evidence="4" id="KW-0547">Nucleotide-binding</keyword>
<dbReference type="Gene3D" id="3.40.1190.10">
    <property type="entry name" value="Mur-like, catalytic domain"/>
    <property type="match status" value="1"/>
</dbReference>
<feature type="compositionally biased region" description="Basic and acidic residues" evidence="7">
    <location>
        <begin position="731"/>
        <end position="741"/>
    </location>
</feature>
<feature type="compositionally biased region" description="Basic and acidic residues" evidence="7">
    <location>
        <begin position="578"/>
        <end position="590"/>
    </location>
</feature>
<keyword evidence="6" id="KW-0460">Magnesium</keyword>
<feature type="region of interest" description="Disordered" evidence="7">
    <location>
        <begin position="730"/>
        <end position="769"/>
    </location>
</feature>
<dbReference type="InterPro" id="IPR001645">
    <property type="entry name" value="Folylpolyglutamate_synth"/>
</dbReference>
<dbReference type="AlphaFoldDB" id="A0A2C5Z2P3"/>
<dbReference type="Proteomes" id="UP000224854">
    <property type="component" value="Unassembled WGS sequence"/>
</dbReference>
<dbReference type="PANTHER" id="PTHR11136:SF0">
    <property type="entry name" value="DIHYDROFOLATE SYNTHETASE-RELATED"/>
    <property type="match status" value="1"/>
</dbReference>
<dbReference type="UniPathway" id="UPA00850"/>